<feature type="coiled-coil region" evidence="1">
    <location>
        <begin position="135"/>
        <end position="176"/>
    </location>
</feature>
<feature type="region of interest" description="Disordered" evidence="2">
    <location>
        <begin position="369"/>
        <end position="398"/>
    </location>
</feature>
<evidence type="ECO:0000256" key="1">
    <source>
        <dbReference type="SAM" id="Coils"/>
    </source>
</evidence>
<reference evidence="3" key="1">
    <citation type="submission" date="2023-07" db="EMBL/GenBank/DDBJ databases">
        <authorList>
            <consortium name="AG Swart"/>
            <person name="Singh M."/>
            <person name="Singh A."/>
            <person name="Seah K."/>
            <person name="Emmerich C."/>
        </authorList>
    </citation>
    <scope>NUCLEOTIDE SEQUENCE</scope>
    <source>
        <strain evidence="3">DP1</strain>
    </source>
</reference>
<name>A0AAD1UN49_EUPCR</name>
<evidence type="ECO:0000313" key="3">
    <source>
        <dbReference type="EMBL" id="CAI2370891.1"/>
    </source>
</evidence>
<gene>
    <name evidence="3" type="ORF">ECRASSUSDP1_LOCUS12210</name>
</gene>
<evidence type="ECO:0000313" key="4">
    <source>
        <dbReference type="Proteomes" id="UP001295684"/>
    </source>
</evidence>
<accession>A0AAD1UN49</accession>
<comment type="caution">
    <text evidence="3">The sequence shown here is derived from an EMBL/GenBank/DDBJ whole genome shotgun (WGS) entry which is preliminary data.</text>
</comment>
<organism evidence="3 4">
    <name type="scientific">Euplotes crassus</name>
    <dbReference type="NCBI Taxonomy" id="5936"/>
    <lineage>
        <taxon>Eukaryota</taxon>
        <taxon>Sar</taxon>
        <taxon>Alveolata</taxon>
        <taxon>Ciliophora</taxon>
        <taxon>Intramacronucleata</taxon>
        <taxon>Spirotrichea</taxon>
        <taxon>Hypotrichia</taxon>
        <taxon>Euplotida</taxon>
        <taxon>Euplotidae</taxon>
        <taxon>Moneuplotes</taxon>
    </lineage>
</organism>
<sequence length="398" mass="46589">MERRKRKVNIKNISYSKSPIQRKDDTYDKIIEENKRLWKQVSDLKKTMQNLETKNKRKARYKSSPFMEEEEIKLEERLKELEEIQNNPNYDPRANSNLIDVTQNFNEKKGTGLGEVIEKTISASLQTTSSKDIEIELLRQQVNSLRGELKKAKFRIKELENQVNNEDEINKILNSDFVASEHNTMSFYGIQSRDVKSPAVARNVTYMKGPQHPLDIGDHPDKMQENLKYYQHKNYSLQKNYKMLKDKYQKINKRSKELYTLNEKLIGALKAQKDFEKISRDKKHITCKNCGEKISVVVSNLSSSMDRINIKAENASFLFCSNGFGHYSPTVGVSPRFNNNQEEFIYSPKEKNKPKMSKDTIEFRTKVVNNDGKYVKRPKKKRVGDDQSRIPENQKRNN</sequence>
<keyword evidence="4" id="KW-1185">Reference proteome</keyword>
<dbReference type="Proteomes" id="UP001295684">
    <property type="component" value="Unassembled WGS sequence"/>
</dbReference>
<feature type="compositionally biased region" description="Basic and acidic residues" evidence="2">
    <location>
        <begin position="383"/>
        <end position="398"/>
    </location>
</feature>
<proteinExistence type="predicted"/>
<evidence type="ECO:0000256" key="2">
    <source>
        <dbReference type="SAM" id="MobiDB-lite"/>
    </source>
</evidence>
<dbReference type="EMBL" id="CAMPGE010012105">
    <property type="protein sequence ID" value="CAI2370891.1"/>
    <property type="molecule type" value="Genomic_DNA"/>
</dbReference>
<keyword evidence="1" id="KW-0175">Coiled coil</keyword>
<dbReference type="AlphaFoldDB" id="A0AAD1UN49"/>
<protein>
    <submittedName>
        <fullName evidence="3">Uncharacterized protein</fullName>
    </submittedName>
</protein>